<accession>K5WTC4</accession>
<dbReference type="GeneID" id="18917648"/>
<reference evidence="1 2" key="1">
    <citation type="journal article" date="2012" name="BMC Genomics">
        <title>Comparative genomics of the white-rot fungi, Phanerochaete carnosa and P. chrysosporium, to elucidate the genetic basis of the distinct wood types they colonize.</title>
        <authorList>
            <person name="Suzuki H."/>
            <person name="MacDonald J."/>
            <person name="Syed K."/>
            <person name="Salamov A."/>
            <person name="Hori C."/>
            <person name="Aerts A."/>
            <person name="Henrissat B."/>
            <person name="Wiebenga A."/>
            <person name="vanKuyk P.A."/>
            <person name="Barry K."/>
            <person name="Lindquist E."/>
            <person name="LaButti K."/>
            <person name="Lapidus A."/>
            <person name="Lucas S."/>
            <person name="Coutinho P."/>
            <person name="Gong Y."/>
            <person name="Samejima M."/>
            <person name="Mahadevan R."/>
            <person name="Abou-Zaid M."/>
            <person name="de Vries R.P."/>
            <person name="Igarashi K."/>
            <person name="Yadav J.S."/>
            <person name="Grigoriev I.V."/>
            <person name="Master E.R."/>
        </authorList>
    </citation>
    <scope>NUCLEOTIDE SEQUENCE [LARGE SCALE GENOMIC DNA]</scope>
    <source>
        <strain evidence="1 2">HHB-10118-sp</strain>
    </source>
</reference>
<gene>
    <name evidence="1" type="ORF">PHACADRAFT_260162</name>
</gene>
<keyword evidence="2" id="KW-1185">Reference proteome</keyword>
<dbReference type="KEGG" id="pco:PHACADRAFT_260162"/>
<dbReference type="Proteomes" id="UP000008370">
    <property type="component" value="Unassembled WGS sequence"/>
</dbReference>
<proteinExistence type="predicted"/>
<dbReference type="EMBL" id="JH930474">
    <property type="protein sequence ID" value="EKM53682.1"/>
    <property type="molecule type" value="Genomic_DNA"/>
</dbReference>
<evidence type="ECO:0000313" key="1">
    <source>
        <dbReference type="EMBL" id="EKM53682.1"/>
    </source>
</evidence>
<evidence type="ECO:0000313" key="2">
    <source>
        <dbReference type="Proteomes" id="UP000008370"/>
    </source>
</evidence>
<dbReference type="OrthoDB" id="10439568at2759"/>
<sequence length="129" mass="15209">MARGCIARCEGMLYNNSSKARRSEAETCSTGISEKEEFGLWVLRRIFDPISRFLKLLQVDDHLYQFATFSAHNFFRVLGLFMRTLPLARFFQRVVLPYYCWYMFSRRSDSYCSISGTINARARLLKYDI</sequence>
<dbReference type="RefSeq" id="XP_007398365.1">
    <property type="nucleotide sequence ID" value="XM_007398303.1"/>
</dbReference>
<dbReference type="AlphaFoldDB" id="K5WTC4"/>
<dbReference type="HOGENOM" id="CLU_1949582_0_0_1"/>
<protein>
    <submittedName>
        <fullName evidence="1">Uncharacterized protein</fullName>
    </submittedName>
</protein>
<organism evidence="1 2">
    <name type="scientific">Phanerochaete carnosa (strain HHB-10118-sp)</name>
    <name type="common">White-rot fungus</name>
    <name type="synonym">Peniophora carnosa</name>
    <dbReference type="NCBI Taxonomy" id="650164"/>
    <lineage>
        <taxon>Eukaryota</taxon>
        <taxon>Fungi</taxon>
        <taxon>Dikarya</taxon>
        <taxon>Basidiomycota</taxon>
        <taxon>Agaricomycotina</taxon>
        <taxon>Agaricomycetes</taxon>
        <taxon>Polyporales</taxon>
        <taxon>Phanerochaetaceae</taxon>
        <taxon>Phanerochaete</taxon>
    </lineage>
</organism>
<dbReference type="InParanoid" id="K5WTC4"/>
<name>K5WTC4_PHACS</name>